<feature type="compositionally biased region" description="Basic and acidic residues" evidence="2">
    <location>
        <begin position="146"/>
        <end position="155"/>
    </location>
</feature>
<evidence type="ECO:0000256" key="1">
    <source>
        <dbReference type="SAM" id="Coils"/>
    </source>
</evidence>
<name>A0A6P8I721_ACTTE</name>
<gene>
    <name evidence="5" type="primary">LOC116299285</name>
</gene>
<evidence type="ECO:0000256" key="2">
    <source>
        <dbReference type="SAM" id="MobiDB-lite"/>
    </source>
</evidence>
<dbReference type="PANTHER" id="PTHR47080">
    <property type="entry name" value="CHROMOSOME 16 OPEN READING FRAME 96"/>
    <property type="match status" value="1"/>
</dbReference>
<dbReference type="KEGG" id="aten:116299285"/>
<dbReference type="PANTHER" id="PTHR47080:SF2">
    <property type="entry name" value="GLUTAMINE-RICH PROTEIN 2"/>
    <property type="match status" value="1"/>
</dbReference>
<reference evidence="5" key="1">
    <citation type="submission" date="2025-08" db="UniProtKB">
        <authorList>
            <consortium name="RefSeq"/>
        </authorList>
    </citation>
    <scope>IDENTIFICATION</scope>
    <source>
        <tissue evidence="5">Tentacle</tissue>
    </source>
</reference>
<evidence type="ECO:0000259" key="3">
    <source>
        <dbReference type="Pfam" id="PF16043"/>
    </source>
</evidence>
<feature type="compositionally biased region" description="Polar residues" evidence="2">
    <location>
        <begin position="123"/>
        <end position="136"/>
    </location>
</feature>
<dbReference type="OrthoDB" id="5981048at2759"/>
<proteinExistence type="predicted"/>
<feature type="region of interest" description="Disordered" evidence="2">
    <location>
        <begin position="97"/>
        <end position="214"/>
    </location>
</feature>
<feature type="compositionally biased region" description="Polar residues" evidence="2">
    <location>
        <begin position="894"/>
        <end position="905"/>
    </location>
</feature>
<feature type="compositionally biased region" description="Polar residues" evidence="2">
    <location>
        <begin position="198"/>
        <end position="208"/>
    </location>
</feature>
<dbReference type="AlphaFoldDB" id="A0A6P8I721"/>
<dbReference type="InParanoid" id="A0A6P8I721"/>
<feature type="domain" description="DUF4795" evidence="3">
    <location>
        <begin position="552"/>
        <end position="754"/>
    </location>
</feature>
<dbReference type="Pfam" id="PF16043">
    <property type="entry name" value="DUF4795"/>
    <property type="match status" value="1"/>
</dbReference>
<feature type="region of interest" description="Disordered" evidence="2">
    <location>
        <begin position="878"/>
        <end position="921"/>
    </location>
</feature>
<accession>A0A6P8I721</accession>
<protein>
    <submittedName>
        <fullName evidence="5">Trichohyalin-like</fullName>
    </submittedName>
</protein>
<evidence type="ECO:0000313" key="5">
    <source>
        <dbReference type="RefSeq" id="XP_031563778.1"/>
    </source>
</evidence>
<sequence>MSFRIDLQQLLDIALATPDIGNVNFNVLRAFLLEVLKHLGIRRKIILVTEEEDLRAAYDLIREGFVIPQVGTSQSELELIDEHVMFEETVPKRTVTPVLRRSATPQEILERAESSRRSKSATPRLSQGNIPPSQKEPSIEQARFSPQRDTEKKSVASDGLPQSPRKDNISEESDKKSVRSNGSASSKKSVHSPAGISLTVTPVGSPTHSIVPDYVPSSKISVESTRRSTEVMQRGETMKSLIRKVLELQGRVETLEANKLANTVKSTASFLIHHSDSKTPAKDMTEMISFEQKLQGCETTTQGLAEIVDILTADLYELRETVKTDGQKMDSFQSSLGEVDTKTKGDKDDVLKLMEEMRNELRQAVEDAQFKPPTRKLSLDVSHVERVVDRKLQHEISQLAQQFASNDRDSPITISNEPPKVLYEAVDKIDDLFEFQQSLEEQVKNISEEIVSLKDNTASNERVQTITQEQEALRKKVEESYQNAERAISTAKRLDLENKNIHSSIEENKRQIVQLNNSLMEMKNEYEELSSTLQGHMAEEHKSVSRARTRSTEGEDISLIRCMINDLREEKDELKKSNQFLLQELKKKQKLLIELQEQLERIQLVKADKDYITNEMKGKADKREINLKVERDDFDRYIGMVDQSLRDLLQRLEGHENVLRETIDSISNNVNTKLDRAEVEPLKHYLEERLRALKPKPIETRPPTEEYAAGFRKVLIKNFNCISCDRPVEFARESMFPPLPSAQALPNKKSNRPYTTFEMDQIRQHMIRGGMELEQERFEVLDNRRRKLQSEILKLSGAPNIEDLAEVIERPCGGSHTLSYPHSPNVVRGLNLNREEFVFETIKTMKPLQTVDILGQDGHIYKGLVEDMPVLPQITATSTTPSNAAQRALKEGNPNRSTPCRCSTPSPVPFEQDGIDEASSS</sequence>
<feature type="coiled-coil region" evidence="1">
    <location>
        <begin position="436"/>
        <end position="608"/>
    </location>
</feature>
<evidence type="ECO:0000313" key="4">
    <source>
        <dbReference type="Proteomes" id="UP000515163"/>
    </source>
</evidence>
<organism evidence="4 5">
    <name type="scientific">Actinia tenebrosa</name>
    <name type="common">Australian red waratah sea anemone</name>
    <dbReference type="NCBI Taxonomy" id="6105"/>
    <lineage>
        <taxon>Eukaryota</taxon>
        <taxon>Metazoa</taxon>
        <taxon>Cnidaria</taxon>
        <taxon>Anthozoa</taxon>
        <taxon>Hexacorallia</taxon>
        <taxon>Actiniaria</taxon>
        <taxon>Actiniidae</taxon>
        <taxon>Actinia</taxon>
    </lineage>
</organism>
<dbReference type="InterPro" id="IPR032013">
    <property type="entry name" value="DUF4795"/>
</dbReference>
<keyword evidence="1" id="KW-0175">Coiled coil</keyword>
<dbReference type="Proteomes" id="UP000515163">
    <property type="component" value="Unplaced"/>
</dbReference>
<dbReference type="RefSeq" id="XP_031563778.1">
    <property type="nucleotide sequence ID" value="XM_031707918.1"/>
</dbReference>
<dbReference type="GeneID" id="116299285"/>
<keyword evidence="4" id="KW-1185">Reference proteome</keyword>
<feature type="compositionally biased region" description="Basic and acidic residues" evidence="2">
    <location>
        <begin position="164"/>
        <end position="177"/>
    </location>
</feature>